<dbReference type="GO" id="GO:0022857">
    <property type="term" value="F:transmembrane transporter activity"/>
    <property type="evidence" value="ECO:0007669"/>
    <property type="project" value="InterPro"/>
</dbReference>
<evidence type="ECO:0000256" key="3">
    <source>
        <dbReference type="ARBA" id="ARBA00022989"/>
    </source>
</evidence>
<dbReference type="InterPro" id="IPR020846">
    <property type="entry name" value="MFS_dom"/>
</dbReference>
<organism evidence="7 8">
    <name type="scientific">Vulcanimicrobium alpinum</name>
    <dbReference type="NCBI Taxonomy" id="3016050"/>
    <lineage>
        <taxon>Bacteria</taxon>
        <taxon>Bacillati</taxon>
        <taxon>Vulcanimicrobiota</taxon>
        <taxon>Vulcanimicrobiia</taxon>
        <taxon>Vulcanimicrobiales</taxon>
        <taxon>Vulcanimicrobiaceae</taxon>
        <taxon>Vulcanimicrobium</taxon>
    </lineage>
</organism>
<dbReference type="AlphaFoldDB" id="A0AAN1XYE0"/>
<feature type="domain" description="Major facilitator superfamily (MFS) profile" evidence="6">
    <location>
        <begin position="1"/>
        <end position="395"/>
    </location>
</feature>
<feature type="transmembrane region" description="Helical" evidence="5">
    <location>
        <begin position="276"/>
        <end position="295"/>
    </location>
</feature>
<dbReference type="EMBL" id="AP025523">
    <property type="protein sequence ID" value="BDE07682.1"/>
    <property type="molecule type" value="Genomic_DNA"/>
</dbReference>
<keyword evidence="3 5" id="KW-1133">Transmembrane helix</keyword>
<evidence type="ECO:0000256" key="2">
    <source>
        <dbReference type="ARBA" id="ARBA00022692"/>
    </source>
</evidence>
<comment type="subcellular location">
    <subcellularLocation>
        <location evidence="1">Cell membrane</location>
        <topology evidence="1">Multi-pass membrane protein</topology>
    </subcellularLocation>
</comment>
<dbReference type="PANTHER" id="PTHR23528">
    <property type="match status" value="1"/>
</dbReference>
<keyword evidence="8" id="KW-1185">Reference proteome</keyword>
<dbReference type="Proteomes" id="UP001317532">
    <property type="component" value="Chromosome"/>
</dbReference>
<feature type="transmembrane region" description="Helical" evidence="5">
    <location>
        <begin position="50"/>
        <end position="74"/>
    </location>
</feature>
<evidence type="ECO:0000256" key="5">
    <source>
        <dbReference type="SAM" id="Phobius"/>
    </source>
</evidence>
<feature type="transmembrane region" description="Helical" evidence="5">
    <location>
        <begin position="12"/>
        <end position="38"/>
    </location>
</feature>
<dbReference type="GO" id="GO:0005886">
    <property type="term" value="C:plasma membrane"/>
    <property type="evidence" value="ECO:0007669"/>
    <property type="project" value="UniProtKB-SubCell"/>
</dbReference>
<feature type="transmembrane region" description="Helical" evidence="5">
    <location>
        <begin position="86"/>
        <end position="103"/>
    </location>
</feature>
<keyword evidence="4 5" id="KW-0472">Membrane</keyword>
<feature type="transmembrane region" description="Helical" evidence="5">
    <location>
        <begin position="246"/>
        <end position="269"/>
    </location>
</feature>
<evidence type="ECO:0000259" key="6">
    <source>
        <dbReference type="PROSITE" id="PS50850"/>
    </source>
</evidence>
<accession>A0AAN1XYE0</accession>
<dbReference type="InterPro" id="IPR036259">
    <property type="entry name" value="MFS_trans_sf"/>
</dbReference>
<evidence type="ECO:0000313" key="7">
    <source>
        <dbReference type="EMBL" id="BDE07682.1"/>
    </source>
</evidence>
<dbReference type="KEGG" id="vab:WPS_29580"/>
<feature type="transmembrane region" description="Helical" evidence="5">
    <location>
        <begin position="139"/>
        <end position="164"/>
    </location>
</feature>
<feature type="transmembrane region" description="Helical" evidence="5">
    <location>
        <begin position="170"/>
        <end position="188"/>
    </location>
</feature>
<feature type="transmembrane region" description="Helical" evidence="5">
    <location>
        <begin position="301"/>
        <end position="325"/>
    </location>
</feature>
<feature type="transmembrane region" description="Helical" evidence="5">
    <location>
        <begin position="371"/>
        <end position="388"/>
    </location>
</feature>
<dbReference type="Gene3D" id="1.20.1250.20">
    <property type="entry name" value="MFS general substrate transporter like domains"/>
    <property type="match status" value="1"/>
</dbReference>
<dbReference type="RefSeq" id="WP_317995259.1">
    <property type="nucleotide sequence ID" value="NZ_AP025523.1"/>
</dbReference>
<evidence type="ECO:0000256" key="1">
    <source>
        <dbReference type="ARBA" id="ARBA00004651"/>
    </source>
</evidence>
<protein>
    <recommendedName>
        <fullName evidence="6">Major facilitator superfamily (MFS) profile domain-containing protein</fullName>
    </recommendedName>
</protein>
<evidence type="ECO:0000256" key="4">
    <source>
        <dbReference type="ARBA" id="ARBA00023136"/>
    </source>
</evidence>
<sequence length="782" mass="83929">MAVRRTLNAGDHAALNALWLGIQFQDASILAIVIPAILLKLAPADHTPVLAAIATVVAAVWVFVPAVAGALSDYARRHGGDRRRETAIALAVDIAALLAMAYTHAVGALGLEVACAAVAIASASSIYQAMLPEAVPRSAWGVSAGVRGAMTLLGTVGGLAAAALLPPQQALFAMAAAIALVAPSLLAIPRETSGAERKERAVIRDPHDLNVTLVARGWIVLGMTLLNTYVLYFFHDILGVRNASLGTGMVAGAALVGAIVSSVAAGILSDRLDRRLVVALSGVPMVCAALGFAIAPEQRLIFLYAALFGLGYGGVFSAGWALALDAIPALGDVARDLGIWGTLSNLPGVLAPAIGALVIRQGATPRDGYRLLFALAAASFAIGSLVVLRVGRRPVSSAWSVALLLLVTLVRQPFLATRIRVRQWGRLPFRRGPTVLVANHQHEDESEIVVERAFAQGDWRSTLITASSRRMYEPGFFAGRLRVFARIMRRVNAGPFFYALGMYPLENELSTRPLRSILNALYDEHAEASLYAVFRDDVADTFPERVSYVDELLDSRHFAATAVRVKLAHLRDPFRKELLARTRAEIDEDVARIVDVVQRGATFFVTPEGYYSVDGRMRPFKGILERLTPIADVRLAAIAFDPFRGRRLSMLYRVVAPADPRDLPTSVAAARPITTSALLAAWIVGIGLPFTAGEARDAVLRMADAAGPAAFVDPELRRDHARCVDEALAYLERHGAVRGDGGRYERGAPLRDPRFPIVEDMLAYQAAFHAETSAALRALSER</sequence>
<name>A0AAN1XYE0_UNVUL</name>
<dbReference type="PANTHER" id="PTHR23528:SF1">
    <property type="entry name" value="MAJOR FACILITATOR SUPERFAMILY (MFS) PROFILE DOMAIN-CONTAINING PROTEIN"/>
    <property type="match status" value="1"/>
</dbReference>
<feature type="transmembrane region" description="Helical" evidence="5">
    <location>
        <begin position="395"/>
        <end position="414"/>
    </location>
</feature>
<gene>
    <name evidence="7" type="ORF">WPS_29580</name>
</gene>
<dbReference type="PROSITE" id="PS50850">
    <property type="entry name" value="MFS"/>
    <property type="match status" value="1"/>
</dbReference>
<feature type="transmembrane region" description="Helical" evidence="5">
    <location>
        <begin position="337"/>
        <end position="359"/>
    </location>
</feature>
<dbReference type="Pfam" id="PF07690">
    <property type="entry name" value="MFS_1"/>
    <property type="match status" value="1"/>
</dbReference>
<reference evidence="7 8" key="1">
    <citation type="journal article" date="2022" name="ISME Commun">
        <title>Vulcanimicrobium alpinus gen. nov. sp. nov., the first cultivated representative of the candidate phylum 'Eremiobacterota', is a metabolically versatile aerobic anoxygenic phototroph.</title>
        <authorList>
            <person name="Yabe S."/>
            <person name="Muto K."/>
            <person name="Abe K."/>
            <person name="Yokota A."/>
            <person name="Staudigel H."/>
            <person name="Tebo B.M."/>
        </authorList>
    </citation>
    <scope>NUCLEOTIDE SEQUENCE [LARGE SCALE GENOMIC DNA]</scope>
    <source>
        <strain evidence="7 8">WC8-2</strain>
    </source>
</reference>
<proteinExistence type="predicted"/>
<feature type="transmembrane region" description="Helical" evidence="5">
    <location>
        <begin position="209"/>
        <end position="234"/>
    </location>
</feature>
<dbReference type="InterPro" id="IPR011701">
    <property type="entry name" value="MFS"/>
</dbReference>
<evidence type="ECO:0000313" key="8">
    <source>
        <dbReference type="Proteomes" id="UP001317532"/>
    </source>
</evidence>
<feature type="transmembrane region" description="Helical" evidence="5">
    <location>
        <begin position="109"/>
        <end position="127"/>
    </location>
</feature>
<keyword evidence="2 5" id="KW-0812">Transmembrane</keyword>
<dbReference type="SUPFAM" id="SSF103473">
    <property type="entry name" value="MFS general substrate transporter"/>
    <property type="match status" value="1"/>
</dbReference>